<dbReference type="GO" id="GO:0005524">
    <property type="term" value="F:ATP binding"/>
    <property type="evidence" value="ECO:0007669"/>
    <property type="project" value="UniProtKB-UniRule"/>
</dbReference>
<dbReference type="GO" id="GO:0016887">
    <property type="term" value="F:ATP hydrolysis activity"/>
    <property type="evidence" value="ECO:0007669"/>
    <property type="project" value="UniProtKB-UniRule"/>
</dbReference>
<evidence type="ECO:0000256" key="5">
    <source>
        <dbReference type="ARBA" id="ARBA00023014"/>
    </source>
</evidence>
<dbReference type="GO" id="GO:0140663">
    <property type="term" value="F:ATP-dependent FeS chaperone activity"/>
    <property type="evidence" value="ECO:0007669"/>
    <property type="project" value="InterPro"/>
</dbReference>
<keyword evidence="2 6" id="KW-0547">Nucleotide-binding</keyword>
<dbReference type="GO" id="GO:0016226">
    <property type="term" value="P:iron-sulfur cluster assembly"/>
    <property type="evidence" value="ECO:0007669"/>
    <property type="project" value="InterPro"/>
</dbReference>
<evidence type="ECO:0000256" key="2">
    <source>
        <dbReference type="ARBA" id="ARBA00022741"/>
    </source>
</evidence>
<dbReference type="HAMAP" id="MF_02040">
    <property type="entry name" value="Mrp_NBP35"/>
    <property type="match status" value="1"/>
</dbReference>
<keyword evidence="1 6" id="KW-0479">Metal-binding</keyword>
<sequence length="368" mass="39194">MIEKQTIETAILELNILSHAALNAIIVDGGSVGIIIDLAQYNGRQSPESVREAIEEQISKFDGVTSVSVVLTQERQSPSSHSKSAGLKPAPDFSTPKAKPAPKPSAGGLKGVRHIIAVASGKGGVGKSTTAINLALALSNLGHNVGLLDADIFGPSLPKLLNINPGRPPIIDGVIQPIETENMKTMSIGYMVGDDQPIVWRGPKVMGAINQLFKDVDWSGTDILILDLPPGTGDVQLSIAQQVKLSGSVIVSTPQDLALLDARKGMKMFEMVDIPIIGLIENMSHFVCPKCGQESHIFGHGGAAETAREYGADLLGQIPLHMSLRTDDINADRQPLIMTRDESSLSRDEKSIFESYMAVAAALEQKLS</sequence>
<dbReference type="Pfam" id="PF10609">
    <property type="entry name" value="ParA"/>
    <property type="match status" value="1"/>
</dbReference>
<evidence type="ECO:0000256" key="3">
    <source>
        <dbReference type="ARBA" id="ARBA00022840"/>
    </source>
</evidence>
<dbReference type="InterPro" id="IPR027417">
    <property type="entry name" value="P-loop_NTPase"/>
</dbReference>
<dbReference type="Gene3D" id="3.40.50.300">
    <property type="entry name" value="P-loop containing nucleotide triphosphate hydrolases"/>
    <property type="match status" value="1"/>
</dbReference>
<dbReference type="EMBL" id="CP123872">
    <property type="protein sequence ID" value="WND02824.1"/>
    <property type="molecule type" value="Genomic_DNA"/>
</dbReference>
<accession>A0AA52EHX1</accession>
<comment type="subunit">
    <text evidence="6">Homodimer.</text>
</comment>
<comment type="function">
    <text evidence="6">Binds and transfers iron-sulfur (Fe-S) clusters to target apoproteins. Can hydrolyze ATP.</text>
</comment>
<dbReference type="RefSeq" id="WP_310798662.1">
    <property type="nucleotide sequence ID" value="NZ_CP123872.1"/>
</dbReference>
<keyword evidence="3 6" id="KW-0067">ATP-binding</keyword>
<evidence type="ECO:0000256" key="6">
    <source>
        <dbReference type="HAMAP-Rule" id="MF_02040"/>
    </source>
</evidence>
<evidence type="ECO:0000313" key="9">
    <source>
        <dbReference type="Proteomes" id="UP001268683"/>
    </source>
</evidence>
<evidence type="ECO:0000256" key="1">
    <source>
        <dbReference type="ARBA" id="ARBA00022723"/>
    </source>
</evidence>
<dbReference type="PANTHER" id="PTHR42961">
    <property type="entry name" value="IRON-SULFUR PROTEIN NUBPL"/>
    <property type="match status" value="1"/>
</dbReference>
<keyword evidence="4 6" id="KW-0408">Iron</keyword>
<keyword evidence="5 6" id="KW-0411">Iron-sulfur</keyword>
<dbReference type="FunFam" id="3.40.50.300:FF:001278">
    <property type="entry name" value="Iron-sulfur cluster carrier protein"/>
    <property type="match status" value="1"/>
</dbReference>
<dbReference type="KEGG" id="tmk:QGN29_00410"/>
<gene>
    <name evidence="8" type="ORF">QGN29_00410</name>
</gene>
<feature type="region of interest" description="Disordered" evidence="7">
    <location>
        <begin position="72"/>
        <end position="108"/>
    </location>
</feature>
<proteinExistence type="inferred from homology"/>
<protein>
    <recommendedName>
        <fullName evidence="6">Iron-sulfur cluster carrier protein</fullName>
    </recommendedName>
</protein>
<feature type="compositionally biased region" description="Polar residues" evidence="7">
    <location>
        <begin position="72"/>
        <end position="83"/>
    </location>
</feature>
<feature type="binding site" evidence="6">
    <location>
        <begin position="121"/>
        <end position="128"/>
    </location>
    <ligand>
        <name>ATP</name>
        <dbReference type="ChEBI" id="CHEBI:30616"/>
    </ligand>
</feature>
<keyword evidence="9" id="KW-1185">Reference proteome</keyword>
<dbReference type="AlphaFoldDB" id="A0AA52EHX1"/>
<dbReference type="GO" id="GO:0046872">
    <property type="term" value="F:metal ion binding"/>
    <property type="evidence" value="ECO:0007669"/>
    <property type="project" value="UniProtKB-KW"/>
</dbReference>
<comment type="similarity">
    <text evidence="6">Belongs to the Mrp/NBP35 ATP-binding proteins family.</text>
</comment>
<dbReference type="SUPFAM" id="SSF52540">
    <property type="entry name" value="P-loop containing nucleoside triphosphate hydrolases"/>
    <property type="match status" value="1"/>
</dbReference>
<keyword evidence="6" id="KW-0378">Hydrolase</keyword>
<dbReference type="InterPro" id="IPR033756">
    <property type="entry name" value="YlxH/NBP35"/>
</dbReference>
<organism evidence="8 9">
    <name type="scientific">Temperatibacter marinus</name>
    <dbReference type="NCBI Taxonomy" id="1456591"/>
    <lineage>
        <taxon>Bacteria</taxon>
        <taxon>Pseudomonadati</taxon>
        <taxon>Pseudomonadota</taxon>
        <taxon>Alphaproteobacteria</taxon>
        <taxon>Kordiimonadales</taxon>
        <taxon>Temperatibacteraceae</taxon>
        <taxon>Temperatibacter</taxon>
    </lineage>
</organism>
<name>A0AA52EHX1_9PROT</name>
<dbReference type="PANTHER" id="PTHR42961:SF2">
    <property type="entry name" value="IRON-SULFUR PROTEIN NUBPL"/>
    <property type="match status" value="1"/>
</dbReference>
<dbReference type="CDD" id="cd02037">
    <property type="entry name" value="Mrp_NBP35"/>
    <property type="match status" value="1"/>
</dbReference>
<reference evidence="8" key="1">
    <citation type="submission" date="2023-04" db="EMBL/GenBank/DDBJ databases">
        <title>Complete genome sequence of Temperatibacter marinus.</title>
        <authorList>
            <person name="Rong J.-C."/>
            <person name="Yi M.-L."/>
            <person name="Zhao Q."/>
        </authorList>
    </citation>
    <scope>NUCLEOTIDE SEQUENCE</scope>
    <source>
        <strain evidence="8">NBRC 110045</strain>
    </source>
</reference>
<dbReference type="InterPro" id="IPR044304">
    <property type="entry name" value="NUBPL-like"/>
</dbReference>
<evidence type="ECO:0000256" key="7">
    <source>
        <dbReference type="SAM" id="MobiDB-lite"/>
    </source>
</evidence>
<dbReference type="Proteomes" id="UP001268683">
    <property type="component" value="Chromosome"/>
</dbReference>
<evidence type="ECO:0000256" key="4">
    <source>
        <dbReference type="ARBA" id="ARBA00023004"/>
    </source>
</evidence>
<evidence type="ECO:0000313" key="8">
    <source>
        <dbReference type="EMBL" id="WND02824.1"/>
    </source>
</evidence>
<dbReference type="GO" id="GO:0051539">
    <property type="term" value="F:4 iron, 4 sulfur cluster binding"/>
    <property type="evidence" value="ECO:0007669"/>
    <property type="project" value="TreeGrafter"/>
</dbReference>
<dbReference type="InterPro" id="IPR019591">
    <property type="entry name" value="Mrp/NBP35_ATP-bd"/>
</dbReference>